<comment type="caution">
    <text evidence="1">The sequence shown here is derived from an EMBL/GenBank/DDBJ whole genome shotgun (WGS) entry which is preliminary data.</text>
</comment>
<gene>
    <name evidence="1" type="ORF">Tco_1069020</name>
</gene>
<dbReference type="PANTHER" id="PTHR47481">
    <property type="match status" value="1"/>
</dbReference>
<reference evidence="1" key="1">
    <citation type="journal article" date="2022" name="Int. J. Mol. Sci.">
        <title>Draft Genome of Tanacetum Coccineum: Genomic Comparison of Closely Related Tanacetum-Family Plants.</title>
        <authorList>
            <person name="Yamashiro T."/>
            <person name="Shiraishi A."/>
            <person name="Nakayama K."/>
            <person name="Satake H."/>
        </authorList>
    </citation>
    <scope>NUCLEOTIDE SEQUENCE</scope>
</reference>
<sequence>MRSHPDIVKDNKQSRTNALKAELRSIKLGDLSMEAQFTKNELIVTIITSLDSPVNDEDVVHYALEGLPDKYDQVCGIIHDKDTFPDLKTTRSMLLTEEMRLKSKSLALPVVSSSYPRIRSGTNNNGSITRGRGSNETENTTNALLAKLLPQLGTLGVNNTTTLASPAA</sequence>
<dbReference type="PANTHER" id="PTHR47481:SF41">
    <property type="entry name" value="COPIA-LIKE POLYPROTEIN_RETROTRANSPOSON"/>
    <property type="match status" value="1"/>
</dbReference>
<evidence type="ECO:0000313" key="2">
    <source>
        <dbReference type="Proteomes" id="UP001151760"/>
    </source>
</evidence>
<dbReference type="Proteomes" id="UP001151760">
    <property type="component" value="Unassembled WGS sequence"/>
</dbReference>
<reference evidence="1" key="2">
    <citation type="submission" date="2022-01" db="EMBL/GenBank/DDBJ databases">
        <authorList>
            <person name="Yamashiro T."/>
            <person name="Shiraishi A."/>
            <person name="Satake H."/>
            <person name="Nakayama K."/>
        </authorList>
    </citation>
    <scope>NUCLEOTIDE SEQUENCE</scope>
</reference>
<evidence type="ECO:0000313" key="1">
    <source>
        <dbReference type="EMBL" id="GJT87303.1"/>
    </source>
</evidence>
<organism evidence="1 2">
    <name type="scientific">Tanacetum coccineum</name>
    <dbReference type="NCBI Taxonomy" id="301880"/>
    <lineage>
        <taxon>Eukaryota</taxon>
        <taxon>Viridiplantae</taxon>
        <taxon>Streptophyta</taxon>
        <taxon>Embryophyta</taxon>
        <taxon>Tracheophyta</taxon>
        <taxon>Spermatophyta</taxon>
        <taxon>Magnoliopsida</taxon>
        <taxon>eudicotyledons</taxon>
        <taxon>Gunneridae</taxon>
        <taxon>Pentapetalae</taxon>
        <taxon>asterids</taxon>
        <taxon>campanulids</taxon>
        <taxon>Asterales</taxon>
        <taxon>Asteraceae</taxon>
        <taxon>Asteroideae</taxon>
        <taxon>Anthemideae</taxon>
        <taxon>Anthemidinae</taxon>
        <taxon>Tanacetum</taxon>
    </lineage>
</organism>
<accession>A0ABQ5HHC6</accession>
<name>A0ABQ5HHC6_9ASTR</name>
<dbReference type="Pfam" id="PF14223">
    <property type="entry name" value="Retrotran_gag_2"/>
    <property type="match status" value="1"/>
</dbReference>
<proteinExistence type="predicted"/>
<dbReference type="EMBL" id="BQNB010019627">
    <property type="protein sequence ID" value="GJT87303.1"/>
    <property type="molecule type" value="Genomic_DNA"/>
</dbReference>
<keyword evidence="2" id="KW-1185">Reference proteome</keyword>
<protein>
    <submittedName>
        <fullName evidence="1">Uncharacterized protein</fullName>
    </submittedName>
</protein>